<accession>A0A3B1DR91</accession>
<protein>
    <submittedName>
        <fullName evidence="1">Uncharacterized protein</fullName>
    </submittedName>
</protein>
<organism evidence="1">
    <name type="scientific">hydrothermal vent metagenome</name>
    <dbReference type="NCBI Taxonomy" id="652676"/>
    <lineage>
        <taxon>unclassified sequences</taxon>
        <taxon>metagenomes</taxon>
        <taxon>ecological metagenomes</taxon>
    </lineage>
</organism>
<proteinExistence type="predicted"/>
<dbReference type="EMBL" id="UOGK01000229">
    <property type="protein sequence ID" value="VAX39393.1"/>
    <property type="molecule type" value="Genomic_DNA"/>
</dbReference>
<feature type="non-terminal residue" evidence="1">
    <location>
        <position position="50"/>
    </location>
</feature>
<gene>
    <name evidence="1" type="ORF">MNBD_PLANCTO03-655</name>
</gene>
<evidence type="ECO:0000313" key="1">
    <source>
        <dbReference type="EMBL" id="VAX39393.1"/>
    </source>
</evidence>
<reference evidence="1" key="1">
    <citation type="submission" date="2018-06" db="EMBL/GenBank/DDBJ databases">
        <authorList>
            <person name="Zhirakovskaya E."/>
        </authorList>
    </citation>
    <scope>NUCLEOTIDE SEQUENCE</scope>
</reference>
<name>A0A3B1DR91_9ZZZZ</name>
<sequence>MQQNTPRLDHHRLENLENRCLLSGDIQTVTLDIGATPESVIFADFTGDGI</sequence>
<dbReference type="AlphaFoldDB" id="A0A3B1DR91"/>